<evidence type="ECO:0000313" key="2">
    <source>
        <dbReference type="EMBL" id="VWL91761.1"/>
    </source>
</evidence>
<dbReference type="EMBL" id="CABWIE010000010">
    <property type="protein sequence ID" value="VWL91761.1"/>
    <property type="molecule type" value="Genomic_DNA"/>
</dbReference>
<dbReference type="NCBIfam" id="NF003302">
    <property type="entry name" value="PRK04302.1"/>
    <property type="match status" value="1"/>
</dbReference>
<dbReference type="Gene3D" id="3.20.20.70">
    <property type="entry name" value="Aldolase class I"/>
    <property type="match status" value="1"/>
</dbReference>
<dbReference type="Pfam" id="PF00121">
    <property type="entry name" value="TIM"/>
    <property type="match status" value="1"/>
</dbReference>
<dbReference type="GO" id="GO:0004807">
    <property type="term" value="F:triose-phosphate isomerase activity"/>
    <property type="evidence" value="ECO:0007669"/>
    <property type="project" value="InterPro"/>
</dbReference>
<keyword evidence="3" id="KW-1185">Reference proteome</keyword>
<dbReference type="PROSITE" id="PS51440">
    <property type="entry name" value="TIM_2"/>
    <property type="match status" value="1"/>
</dbReference>
<dbReference type="SUPFAM" id="SSF51351">
    <property type="entry name" value="Triosephosphate isomerase (TIM)"/>
    <property type="match status" value="1"/>
</dbReference>
<protein>
    <submittedName>
        <fullName evidence="2">Tim: triose-phosphate isomerase</fullName>
    </submittedName>
</protein>
<reference evidence="2 3" key="1">
    <citation type="submission" date="2019-10" db="EMBL/GenBank/DDBJ databases">
        <authorList>
            <person name="Wolf R A."/>
        </authorList>
    </citation>
    <scope>NUCLEOTIDE SEQUENCE [LARGE SCALE GENOMIC DNA]</scope>
    <source>
        <strain evidence="2">Collinsella_aerofaciens_MC2</strain>
    </source>
</reference>
<dbReference type="AlphaFoldDB" id="A0A5K1ISP3"/>
<dbReference type="InterPro" id="IPR013785">
    <property type="entry name" value="Aldolase_TIM"/>
</dbReference>
<dbReference type="InterPro" id="IPR035990">
    <property type="entry name" value="TIM_sf"/>
</dbReference>
<proteinExistence type="predicted"/>
<dbReference type="RefSeq" id="WP_152076183.1">
    <property type="nucleotide sequence ID" value="NZ_CAAKNU010000066.1"/>
</dbReference>
<evidence type="ECO:0000256" key="1">
    <source>
        <dbReference type="ARBA" id="ARBA00023235"/>
    </source>
</evidence>
<evidence type="ECO:0000313" key="3">
    <source>
        <dbReference type="Proteomes" id="UP000361836"/>
    </source>
</evidence>
<name>A0A5K1ISP3_9ACTN</name>
<keyword evidence="1 2" id="KW-0413">Isomerase</keyword>
<sequence>MKRSDLKLPLFTVSPKTYLLAEDSIAAAHLTDEIAKDRDHSIFWTAPVPELCAVAKDLEFAIPTAQHADLVGDGKGMGLAPLESLKSAGVQAVFLNHTAHPLTVDKLAATIDRARELEILTIVAADSVTESKAVAAMDPDVILCEPSNLVGTGHTSGDDYIAETIAAVRSINPDIVIMEGAGIRCGGDVRRLIGLGAQGTGISSALAITDDRAALLTELFDALD</sequence>
<dbReference type="Proteomes" id="UP000361836">
    <property type="component" value="Unassembled WGS sequence"/>
</dbReference>
<organism evidence="2 3">
    <name type="scientific">Collinsella aerofaciens</name>
    <dbReference type="NCBI Taxonomy" id="74426"/>
    <lineage>
        <taxon>Bacteria</taxon>
        <taxon>Bacillati</taxon>
        <taxon>Actinomycetota</taxon>
        <taxon>Coriobacteriia</taxon>
        <taxon>Coriobacteriales</taxon>
        <taxon>Coriobacteriaceae</taxon>
        <taxon>Collinsella</taxon>
    </lineage>
</organism>
<gene>
    <name evidence="2" type="ORF">KCJAJFAP_02025</name>
</gene>
<accession>A0A5K1ISP3</accession>
<dbReference type="InterPro" id="IPR000652">
    <property type="entry name" value="Triosephosphate_isomerase"/>
</dbReference>